<feature type="domain" description="Alpha/beta hydrolase fold-3" evidence="2">
    <location>
        <begin position="78"/>
        <end position="258"/>
    </location>
</feature>
<evidence type="ECO:0000256" key="1">
    <source>
        <dbReference type="ARBA" id="ARBA00022801"/>
    </source>
</evidence>
<name>A0ABT7F5T2_9RHOB</name>
<accession>A0ABT7F5T2</accession>
<dbReference type="InterPro" id="IPR029058">
    <property type="entry name" value="AB_hydrolase_fold"/>
</dbReference>
<evidence type="ECO:0000313" key="3">
    <source>
        <dbReference type="EMBL" id="MDK3019963.1"/>
    </source>
</evidence>
<dbReference type="RefSeq" id="WP_284482734.1">
    <property type="nucleotide sequence ID" value="NZ_JASNJD010000020.1"/>
</dbReference>
<dbReference type="InterPro" id="IPR013094">
    <property type="entry name" value="AB_hydrolase_3"/>
</dbReference>
<dbReference type="Gene3D" id="3.40.50.1820">
    <property type="entry name" value="alpha/beta hydrolase"/>
    <property type="match status" value="1"/>
</dbReference>
<sequence length="286" mass="30143">MRVPYSRLSRAELDRQLSPSLSAKDFMAVLTRHEAETAALDSAEELTRHTDIAYGPGSRQRYDVTTPVAGSGLPCLAFVHGGFWQEGSKAGSGFAAEACVAAGRAHVAIGYTLAPEASLAAILEEIATALRHLRTHAADYGIDPARIVLAGHSAGAHLAAAILAGLGGDDLPAALAGYVLISGVYDLAPVAASYVNEAVGLSPADVEALSPLLYLPAADRPVHLMIGADEPEAFRRQSDALAMLWGRELSRISMERFAGRDHFDILDELAVSDSETGRRIAQMMAG</sequence>
<gene>
    <name evidence="3" type="ORF">QO033_19960</name>
</gene>
<organism evidence="3 4">
    <name type="scientific">Pseudodonghicola flavimaris</name>
    <dbReference type="NCBI Taxonomy" id="3050036"/>
    <lineage>
        <taxon>Bacteria</taxon>
        <taxon>Pseudomonadati</taxon>
        <taxon>Pseudomonadota</taxon>
        <taxon>Alphaproteobacteria</taxon>
        <taxon>Rhodobacterales</taxon>
        <taxon>Paracoccaceae</taxon>
        <taxon>Pseudodonghicola</taxon>
    </lineage>
</organism>
<dbReference type="Pfam" id="PF07859">
    <property type="entry name" value="Abhydrolase_3"/>
    <property type="match status" value="1"/>
</dbReference>
<dbReference type="SUPFAM" id="SSF53474">
    <property type="entry name" value="alpha/beta-Hydrolases"/>
    <property type="match status" value="1"/>
</dbReference>
<protein>
    <submittedName>
        <fullName evidence="3">Alpha/beta hydrolase</fullName>
    </submittedName>
</protein>
<dbReference type="PANTHER" id="PTHR48081">
    <property type="entry name" value="AB HYDROLASE SUPERFAMILY PROTEIN C4A8.06C"/>
    <property type="match status" value="1"/>
</dbReference>
<reference evidence="3 4" key="1">
    <citation type="submission" date="2023-05" db="EMBL/GenBank/DDBJ databases">
        <title>Pseudodonghicola sp. nov.</title>
        <authorList>
            <person name="Huang J."/>
        </authorList>
    </citation>
    <scope>NUCLEOTIDE SEQUENCE [LARGE SCALE GENOMIC DNA]</scope>
    <source>
        <strain evidence="3 4">IC7</strain>
    </source>
</reference>
<dbReference type="InterPro" id="IPR050300">
    <property type="entry name" value="GDXG_lipolytic_enzyme"/>
</dbReference>
<proteinExistence type="predicted"/>
<comment type="caution">
    <text evidence="3">The sequence shown here is derived from an EMBL/GenBank/DDBJ whole genome shotgun (WGS) entry which is preliminary data.</text>
</comment>
<dbReference type="EMBL" id="JASNJD010000020">
    <property type="protein sequence ID" value="MDK3019963.1"/>
    <property type="molecule type" value="Genomic_DNA"/>
</dbReference>
<dbReference type="PANTHER" id="PTHR48081:SF33">
    <property type="entry name" value="KYNURENINE FORMAMIDASE"/>
    <property type="match status" value="1"/>
</dbReference>
<keyword evidence="4" id="KW-1185">Reference proteome</keyword>
<dbReference type="Proteomes" id="UP001243757">
    <property type="component" value="Unassembled WGS sequence"/>
</dbReference>
<dbReference type="GO" id="GO:0016787">
    <property type="term" value="F:hydrolase activity"/>
    <property type="evidence" value="ECO:0007669"/>
    <property type="project" value="UniProtKB-KW"/>
</dbReference>
<keyword evidence="1 3" id="KW-0378">Hydrolase</keyword>
<evidence type="ECO:0000313" key="4">
    <source>
        <dbReference type="Proteomes" id="UP001243757"/>
    </source>
</evidence>
<evidence type="ECO:0000259" key="2">
    <source>
        <dbReference type="Pfam" id="PF07859"/>
    </source>
</evidence>